<comment type="caution">
    <text evidence="2">The sequence shown here is derived from an EMBL/GenBank/DDBJ whole genome shotgun (WGS) entry which is preliminary data.</text>
</comment>
<dbReference type="InterPro" id="IPR054384">
    <property type="entry name" value="SecDF_P1_head"/>
</dbReference>
<evidence type="ECO:0000259" key="1">
    <source>
        <dbReference type="Pfam" id="PF22599"/>
    </source>
</evidence>
<reference evidence="2 3" key="2">
    <citation type="submission" date="2020-03" db="EMBL/GenBank/DDBJ databases">
        <authorList>
            <person name="Ichikawa N."/>
            <person name="Kimura A."/>
            <person name="Kitahashi Y."/>
            <person name="Uohara A."/>
        </authorList>
    </citation>
    <scope>NUCLEOTIDE SEQUENCE [LARGE SCALE GENOMIC DNA]</scope>
    <source>
        <strain evidence="2 3">NBRC 108638</strain>
    </source>
</reference>
<dbReference type="Pfam" id="PF22599">
    <property type="entry name" value="SecDF_P1_head"/>
    <property type="match status" value="1"/>
</dbReference>
<gene>
    <name evidence="2" type="ORF">Prum_087670</name>
</gene>
<name>A0A6V8LQX1_9ACTN</name>
<sequence>MHPDAIIEFMTMRYQRWRSAAIVAVVASTVAIGSAACTDSKDEDQPPPRQLRNPVSVHVVDRIDKAACVTGAGGVPGPGAGGDWCYFLAPGLDVTRAERVELIPEQTGDAAVAVTLTPADRDSFAAWTTRSAGRQIAFNVQGRVVQAPDLLEPLSGDMVYISALTEADARTLFRQLWE</sequence>
<keyword evidence="3" id="KW-1185">Reference proteome</keyword>
<evidence type="ECO:0000313" key="2">
    <source>
        <dbReference type="EMBL" id="GFJ95125.1"/>
    </source>
</evidence>
<organism evidence="2 3">
    <name type="scientific">Phytohabitans rumicis</name>
    <dbReference type="NCBI Taxonomy" id="1076125"/>
    <lineage>
        <taxon>Bacteria</taxon>
        <taxon>Bacillati</taxon>
        <taxon>Actinomycetota</taxon>
        <taxon>Actinomycetes</taxon>
        <taxon>Micromonosporales</taxon>
        <taxon>Micromonosporaceae</taxon>
    </lineage>
</organism>
<reference evidence="2 3" key="1">
    <citation type="submission" date="2020-03" db="EMBL/GenBank/DDBJ databases">
        <title>Whole genome shotgun sequence of Phytohabitans rumicis NBRC 108638.</title>
        <authorList>
            <person name="Komaki H."/>
            <person name="Tamura T."/>
        </authorList>
    </citation>
    <scope>NUCLEOTIDE SEQUENCE [LARGE SCALE GENOMIC DNA]</scope>
    <source>
        <strain evidence="2 3">NBRC 108638</strain>
    </source>
</reference>
<accession>A0A6V8LQX1</accession>
<dbReference type="AlphaFoldDB" id="A0A6V8LQX1"/>
<evidence type="ECO:0000313" key="3">
    <source>
        <dbReference type="Proteomes" id="UP000482960"/>
    </source>
</evidence>
<dbReference type="Gene3D" id="3.30.1360.200">
    <property type="match status" value="1"/>
</dbReference>
<feature type="domain" description="SecDF P1 head subdomain" evidence="1">
    <location>
        <begin position="104"/>
        <end position="173"/>
    </location>
</feature>
<protein>
    <recommendedName>
        <fullName evidence="1">SecDF P1 head subdomain domain-containing protein</fullName>
    </recommendedName>
</protein>
<dbReference type="EMBL" id="BLPG01000001">
    <property type="protein sequence ID" value="GFJ95125.1"/>
    <property type="molecule type" value="Genomic_DNA"/>
</dbReference>
<dbReference type="Proteomes" id="UP000482960">
    <property type="component" value="Unassembled WGS sequence"/>
</dbReference>
<proteinExistence type="predicted"/>